<proteinExistence type="inferred from homology"/>
<dbReference type="AlphaFoldDB" id="A0A438IGS4"/>
<evidence type="ECO:0000256" key="2">
    <source>
        <dbReference type="ARBA" id="ARBA00022676"/>
    </source>
</evidence>
<dbReference type="SUPFAM" id="SSF53756">
    <property type="entry name" value="UDP-Glycosyltransferase/glycogen phosphorylase"/>
    <property type="match status" value="1"/>
</dbReference>
<keyword evidence="2 4" id="KW-0328">Glycosyltransferase</keyword>
<dbReference type="FunFam" id="3.40.50.2000:FF:000095">
    <property type="entry name" value="Glycosyltransferase"/>
    <property type="match status" value="1"/>
</dbReference>
<dbReference type="InterPro" id="IPR002213">
    <property type="entry name" value="UDP_glucos_trans"/>
</dbReference>
<gene>
    <name evidence="6" type="primary">UGT88F3_16</name>
    <name evidence="6" type="ORF">CK203_031501</name>
</gene>
<dbReference type="PROSITE" id="PS00375">
    <property type="entry name" value="UDPGT"/>
    <property type="match status" value="1"/>
</dbReference>
<dbReference type="Proteomes" id="UP000288805">
    <property type="component" value="Unassembled WGS sequence"/>
</dbReference>
<dbReference type="Pfam" id="PF00201">
    <property type="entry name" value="UDPGT"/>
    <property type="match status" value="1"/>
</dbReference>
<evidence type="ECO:0000256" key="4">
    <source>
        <dbReference type="RuleBase" id="RU003718"/>
    </source>
</evidence>
<evidence type="ECO:0000313" key="6">
    <source>
        <dbReference type="EMBL" id="RVW95629.1"/>
    </source>
</evidence>
<dbReference type="GO" id="GO:0035251">
    <property type="term" value="F:UDP-glucosyltransferase activity"/>
    <property type="evidence" value="ECO:0007669"/>
    <property type="project" value="InterPro"/>
</dbReference>
<dbReference type="CDD" id="cd03784">
    <property type="entry name" value="GT1_Gtf-like"/>
    <property type="match status" value="1"/>
</dbReference>
<dbReference type="EC" id="2.4.1.-" evidence="5"/>
<keyword evidence="3 4" id="KW-0808">Transferase</keyword>
<sequence>MKDTILLFPATGMGHLVSMVELGKLILHQYGHQFSITILLINGPFDPPAITSYVNAISQTHPSITFHTLPQRSVDTAPTRSRAAIAFEFLSLYGSDFFDYLKHLPDSSKPRAIVIDYFCASALPVAREFGIPVFHFFTSGAAILGAYLYLPTMHEEINTTQSFKDLPDTLLRFPGFPPLPATQMPEPLLDRNDPAYDYIIYFSEHLRKSDGLLVNTFEALEPNALQVLADGSCVPKGTTPPVYCVGPLIANPDEGESQHACLTWLDSQPSKSVVFLCFGSRGSFSAEQVKEIAKGLENSGQRFLWVVKNPPKDNSKQSEEADEIDLECLMPEGFLERTRERGMVVKLWAPQVAVLKHPSVGGFVTHCGWNSVLEAVVRGVPMVAWPLYAEQHMNRALLVGVMKMAIAVEERDEDRLVTGEEVERSVRELMDTEVGRELRERSRKLREMAEEALGPRGTSAAALAKLAKLWSWSSQG</sequence>
<evidence type="ECO:0000256" key="1">
    <source>
        <dbReference type="ARBA" id="ARBA00009995"/>
    </source>
</evidence>
<comment type="similarity">
    <text evidence="1 4">Belongs to the UDP-glycosyltransferase family.</text>
</comment>
<dbReference type="Gene3D" id="3.40.50.2000">
    <property type="entry name" value="Glycogen Phosphorylase B"/>
    <property type="match status" value="2"/>
</dbReference>
<dbReference type="EMBL" id="QGNW01000112">
    <property type="protein sequence ID" value="RVW95629.1"/>
    <property type="molecule type" value="Genomic_DNA"/>
</dbReference>
<dbReference type="InterPro" id="IPR050481">
    <property type="entry name" value="UDP-glycosyltransf_plant"/>
</dbReference>
<evidence type="ECO:0000313" key="7">
    <source>
        <dbReference type="Proteomes" id="UP000288805"/>
    </source>
</evidence>
<dbReference type="PANTHER" id="PTHR48048:SF20">
    <property type="entry name" value="GLYCOSYLTRANSFERASE"/>
    <property type="match status" value="1"/>
</dbReference>
<evidence type="ECO:0000256" key="3">
    <source>
        <dbReference type="ARBA" id="ARBA00022679"/>
    </source>
</evidence>
<accession>A0A438IGS4</accession>
<organism evidence="6 7">
    <name type="scientific">Vitis vinifera</name>
    <name type="common">Grape</name>
    <dbReference type="NCBI Taxonomy" id="29760"/>
    <lineage>
        <taxon>Eukaryota</taxon>
        <taxon>Viridiplantae</taxon>
        <taxon>Streptophyta</taxon>
        <taxon>Embryophyta</taxon>
        <taxon>Tracheophyta</taxon>
        <taxon>Spermatophyta</taxon>
        <taxon>Magnoliopsida</taxon>
        <taxon>eudicotyledons</taxon>
        <taxon>Gunneridae</taxon>
        <taxon>Pentapetalae</taxon>
        <taxon>rosids</taxon>
        <taxon>Vitales</taxon>
        <taxon>Vitaceae</taxon>
        <taxon>Viteae</taxon>
        <taxon>Vitis</taxon>
    </lineage>
</organism>
<dbReference type="InterPro" id="IPR035595">
    <property type="entry name" value="UDP_glycos_trans_CS"/>
</dbReference>
<evidence type="ECO:0000256" key="5">
    <source>
        <dbReference type="RuleBase" id="RU362057"/>
    </source>
</evidence>
<name>A0A438IGS4_VITVI</name>
<protein>
    <recommendedName>
        <fullName evidence="5">Glycosyltransferase</fullName>
        <ecNumber evidence="5">2.4.1.-</ecNumber>
    </recommendedName>
</protein>
<comment type="caution">
    <text evidence="6">The sequence shown here is derived from an EMBL/GenBank/DDBJ whole genome shotgun (WGS) entry which is preliminary data.</text>
</comment>
<dbReference type="FunFam" id="3.40.50.2000:FF:000020">
    <property type="entry name" value="Glycosyltransferase"/>
    <property type="match status" value="1"/>
</dbReference>
<reference evidence="6 7" key="1">
    <citation type="journal article" date="2018" name="PLoS Genet.">
        <title>Population sequencing reveals clonal diversity and ancestral inbreeding in the grapevine cultivar Chardonnay.</title>
        <authorList>
            <person name="Roach M.J."/>
            <person name="Johnson D.L."/>
            <person name="Bohlmann J."/>
            <person name="van Vuuren H.J."/>
            <person name="Jones S.J."/>
            <person name="Pretorius I.S."/>
            <person name="Schmidt S.A."/>
            <person name="Borneman A.R."/>
        </authorList>
    </citation>
    <scope>NUCLEOTIDE SEQUENCE [LARGE SCALE GENOMIC DNA]</scope>
    <source>
        <strain evidence="7">cv. Chardonnay</strain>
        <tissue evidence="6">Leaf</tissue>
    </source>
</reference>
<dbReference type="PANTHER" id="PTHR48048">
    <property type="entry name" value="GLYCOSYLTRANSFERASE"/>
    <property type="match status" value="1"/>
</dbReference>